<organism evidence="1 2">
    <name type="scientific">Hibiscus sabdariffa</name>
    <name type="common">roselle</name>
    <dbReference type="NCBI Taxonomy" id="183260"/>
    <lineage>
        <taxon>Eukaryota</taxon>
        <taxon>Viridiplantae</taxon>
        <taxon>Streptophyta</taxon>
        <taxon>Embryophyta</taxon>
        <taxon>Tracheophyta</taxon>
        <taxon>Spermatophyta</taxon>
        <taxon>Magnoliopsida</taxon>
        <taxon>eudicotyledons</taxon>
        <taxon>Gunneridae</taxon>
        <taxon>Pentapetalae</taxon>
        <taxon>rosids</taxon>
        <taxon>malvids</taxon>
        <taxon>Malvales</taxon>
        <taxon>Malvaceae</taxon>
        <taxon>Malvoideae</taxon>
        <taxon>Hibiscus</taxon>
    </lineage>
</organism>
<keyword evidence="2" id="KW-1185">Reference proteome</keyword>
<sequence length="88" mass="9576">MVSSKIILNSIVRDVAPCHWSPSPSPWLCLNTDGLVCPRSKYARAGDVIRDSSGTWVACLVVKLEFLMLSRRSCGRSMTAFFGLAVGS</sequence>
<comment type="caution">
    <text evidence="1">The sequence shown here is derived from an EMBL/GenBank/DDBJ whole genome shotgun (WGS) entry which is preliminary data.</text>
</comment>
<accession>A0ABR2S8M1</accession>
<evidence type="ECO:0000313" key="2">
    <source>
        <dbReference type="Proteomes" id="UP001396334"/>
    </source>
</evidence>
<protein>
    <submittedName>
        <fullName evidence="1">Uncharacterized protein</fullName>
    </submittedName>
</protein>
<dbReference type="Proteomes" id="UP001396334">
    <property type="component" value="Unassembled WGS sequence"/>
</dbReference>
<name>A0ABR2S8M1_9ROSI</name>
<dbReference type="EMBL" id="JBBPBN010000016">
    <property type="protein sequence ID" value="KAK9021398.1"/>
    <property type="molecule type" value="Genomic_DNA"/>
</dbReference>
<proteinExistence type="predicted"/>
<reference evidence="1 2" key="1">
    <citation type="journal article" date="2024" name="G3 (Bethesda)">
        <title>Genome assembly of Hibiscus sabdariffa L. provides insights into metabolisms of medicinal natural products.</title>
        <authorList>
            <person name="Kim T."/>
        </authorList>
    </citation>
    <scope>NUCLEOTIDE SEQUENCE [LARGE SCALE GENOMIC DNA]</scope>
    <source>
        <strain evidence="1">TK-2024</strain>
        <tissue evidence="1">Old leaves</tissue>
    </source>
</reference>
<gene>
    <name evidence="1" type="ORF">V6N11_011387</name>
</gene>
<evidence type="ECO:0000313" key="1">
    <source>
        <dbReference type="EMBL" id="KAK9021398.1"/>
    </source>
</evidence>